<reference evidence="1" key="2">
    <citation type="journal article" date="2022" name="Hortic Res">
        <title>The genome of Dioscorea zingiberensis sheds light on the biosynthesis, origin and evolution of the medicinally important diosgenin saponins.</title>
        <authorList>
            <person name="Li Y."/>
            <person name="Tan C."/>
            <person name="Li Z."/>
            <person name="Guo J."/>
            <person name="Li S."/>
            <person name="Chen X."/>
            <person name="Wang C."/>
            <person name="Dai X."/>
            <person name="Yang H."/>
            <person name="Song W."/>
            <person name="Hou L."/>
            <person name="Xu J."/>
            <person name="Tong Z."/>
            <person name="Xu A."/>
            <person name="Yuan X."/>
            <person name="Wang W."/>
            <person name="Yang Q."/>
            <person name="Chen L."/>
            <person name="Sun Z."/>
            <person name="Wang K."/>
            <person name="Pan B."/>
            <person name="Chen J."/>
            <person name="Bao Y."/>
            <person name="Liu F."/>
            <person name="Qi X."/>
            <person name="Gang D.R."/>
            <person name="Wen J."/>
            <person name="Li J."/>
        </authorList>
    </citation>
    <scope>NUCLEOTIDE SEQUENCE</scope>
    <source>
        <strain evidence="1">Dzin_1.0</strain>
    </source>
</reference>
<dbReference type="Proteomes" id="UP001085076">
    <property type="component" value="Miscellaneous, Linkage group lg06"/>
</dbReference>
<dbReference type="Pfam" id="PF07911">
    <property type="entry name" value="DUF1677"/>
    <property type="match status" value="1"/>
</dbReference>
<gene>
    <name evidence="1" type="ORF">J5N97_023273</name>
</gene>
<dbReference type="EMBL" id="JAGGNH010000006">
    <property type="protein sequence ID" value="KAJ0970396.1"/>
    <property type="molecule type" value="Genomic_DNA"/>
</dbReference>
<evidence type="ECO:0000313" key="1">
    <source>
        <dbReference type="EMBL" id="KAJ0970396.1"/>
    </source>
</evidence>
<keyword evidence="2" id="KW-1185">Reference proteome</keyword>
<comment type="caution">
    <text evidence="1">The sequence shown here is derived from an EMBL/GenBank/DDBJ whole genome shotgun (WGS) entry which is preliminary data.</text>
</comment>
<protein>
    <submittedName>
        <fullName evidence="1">Uncharacterized protein</fullName>
    </submittedName>
</protein>
<dbReference type="PANTHER" id="PTHR33108">
    <property type="entry name" value="OS01G0745000 PROTEIN"/>
    <property type="match status" value="1"/>
</dbReference>
<proteinExistence type="predicted"/>
<organism evidence="1 2">
    <name type="scientific">Dioscorea zingiberensis</name>
    <dbReference type="NCBI Taxonomy" id="325984"/>
    <lineage>
        <taxon>Eukaryota</taxon>
        <taxon>Viridiplantae</taxon>
        <taxon>Streptophyta</taxon>
        <taxon>Embryophyta</taxon>
        <taxon>Tracheophyta</taxon>
        <taxon>Spermatophyta</taxon>
        <taxon>Magnoliopsida</taxon>
        <taxon>Liliopsida</taxon>
        <taxon>Dioscoreales</taxon>
        <taxon>Dioscoreaceae</taxon>
        <taxon>Dioscorea</taxon>
    </lineage>
</organism>
<dbReference type="OrthoDB" id="678173at2759"/>
<accession>A0A9D5HBD0</accession>
<dbReference type="InterPro" id="IPR012876">
    <property type="entry name" value="DUF1677_pln"/>
</dbReference>
<sequence>MQSTMITKEEEEPRPLKADKLINGFDMSLSLKTNNNEAEMLECECCGMSEDCTPTYIRSIKDYFGGKWVCGLCSEAVNEKVKRTPGLAIDEALENHVAFYKQFKTIWINPKLSLASAMRDIAKKSSQNRNPNNAFLWV</sequence>
<reference evidence="1" key="1">
    <citation type="submission" date="2021-03" db="EMBL/GenBank/DDBJ databases">
        <authorList>
            <person name="Li Z."/>
            <person name="Yang C."/>
        </authorList>
    </citation>
    <scope>NUCLEOTIDE SEQUENCE</scope>
    <source>
        <strain evidence="1">Dzin_1.0</strain>
        <tissue evidence="1">Leaf</tissue>
    </source>
</reference>
<dbReference type="PANTHER" id="PTHR33108:SF14">
    <property type="entry name" value="OS01G0745000 PROTEIN"/>
    <property type="match status" value="1"/>
</dbReference>
<dbReference type="AlphaFoldDB" id="A0A9D5HBD0"/>
<name>A0A9D5HBD0_9LILI</name>
<evidence type="ECO:0000313" key="2">
    <source>
        <dbReference type="Proteomes" id="UP001085076"/>
    </source>
</evidence>